<feature type="domain" description="VOC" evidence="1">
    <location>
        <begin position="68"/>
        <end position="196"/>
    </location>
</feature>
<dbReference type="Pfam" id="PF00903">
    <property type="entry name" value="Glyoxalase"/>
    <property type="match status" value="1"/>
</dbReference>
<keyword evidence="2" id="KW-0456">Lyase</keyword>
<dbReference type="EMBL" id="UGOA01000001">
    <property type="protein sequence ID" value="STX40299.1"/>
    <property type="molecule type" value="Genomic_DNA"/>
</dbReference>
<dbReference type="InterPro" id="IPR029068">
    <property type="entry name" value="Glyas_Bleomycin-R_OHBP_Dase"/>
</dbReference>
<reference evidence="2 3" key="1">
    <citation type="submission" date="2018-06" db="EMBL/GenBank/DDBJ databases">
        <authorList>
            <consortium name="Pathogen Informatics"/>
            <person name="Doyle S."/>
        </authorList>
    </citation>
    <scope>NUCLEOTIDE SEQUENCE [LARGE SCALE GENOMIC DNA]</scope>
    <source>
        <strain evidence="2 3">NCTC13292</strain>
    </source>
</reference>
<dbReference type="Gene3D" id="3.30.720.120">
    <property type="match status" value="1"/>
</dbReference>
<dbReference type="InterPro" id="IPR037523">
    <property type="entry name" value="VOC_core"/>
</dbReference>
<gene>
    <name evidence="2" type="ORF">NCTC13292_00043</name>
</gene>
<sequence>MNSNRVNLDLAASGALIVGRMRASSLCILHVLSYFVYQIKRLGERTTLTRNFIKNGRRRNMTQAVPEGFHTVTPTLTFKDSQQAIEFYKKAFNAQIVDLFPNPDGKGIMHATIKIGNSIIMMGDEMNGGENCAKSAETLGNSPVGLFLYVANVDEFFKQAVTAGGKETMPVTDMFWGDRAGHLKDPFGYSWMIATHKEDLTQHEIGKRAEAFFASMAKK</sequence>
<dbReference type="InterPro" id="IPR004360">
    <property type="entry name" value="Glyas_Fos-R_dOase_dom"/>
</dbReference>
<organism evidence="2 3">
    <name type="scientific">Legionella donaldsonii</name>
    <dbReference type="NCBI Taxonomy" id="45060"/>
    <lineage>
        <taxon>Bacteria</taxon>
        <taxon>Pseudomonadati</taxon>
        <taxon>Pseudomonadota</taxon>
        <taxon>Gammaproteobacteria</taxon>
        <taxon>Legionellales</taxon>
        <taxon>Legionellaceae</taxon>
        <taxon>Legionella</taxon>
    </lineage>
</organism>
<keyword evidence="3" id="KW-1185">Reference proteome</keyword>
<evidence type="ECO:0000313" key="3">
    <source>
        <dbReference type="Proteomes" id="UP000254677"/>
    </source>
</evidence>
<dbReference type="CDD" id="cd07246">
    <property type="entry name" value="VOC_like"/>
    <property type="match status" value="1"/>
</dbReference>
<dbReference type="PROSITE" id="PS51819">
    <property type="entry name" value="VOC"/>
    <property type="match status" value="1"/>
</dbReference>
<dbReference type="AlphaFoldDB" id="A0A378IYH7"/>
<dbReference type="PANTHER" id="PTHR34109:SF1">
    <property type="entry name" value="VOC DOMAIN-CONTAINING PROTEIN"/>
    <property type="match status" value="1"/>
</dbReference>
<proteinExistence type="predicted"/>
<dbReference type="Proteomes" id="UP000254677">
    <property type="component" value="Unassembled WGS sequence"/>
</dbReference>
<dbReference type="RefSeq" id="WP_245953915.1">
    <property type="nucleotide sequence ID" value="NZ_CAXYJE010000001.1"/>
</dbReference>
<evidence type="ECO:0000313" key="2">
    <source>
        <dbReference type="EMBL" id="STX40299.1"/>
    </source>
</evidence>
<protein>
    <submittedName>
        <fullName evidence="2">Predicted enzyme related to lactoylglutathione lyase</fullName>
    </submittedName>
</protein>
<dbReference type="Gene3D" id="3.30.720.110">
    <property type="match status" value="1"/>
</dbReference>
<dbReference type="PANTHER" id="PTHR34109">
    <property type="entry name" value="BNAUNNG04460D PROTEIN-RELATED"/>
    <property type="match status" value="1"/>
</dbReference>
<dbReference type="SUPFAM" id="SSF54593">
    <property type="entry name" value="Glyoxalase/Bleomycin resistance protein/Dihydroxybiphenyl dioxygenase"/>
    <property type="match status" value="1"/>
</dbReference>
<dbReference type="GO" id="GO:0016829">
    <property type="term" value="F:lyase activity"/>
    <property type="evidence" value="ECO:0007669"/>
    <property type="project" value="UniProtKB-KW"/>
</dbReference>
<accession>A0A378IYH7</accession>
<name>A0A378IYH7_9GAMM</name>
<evidence type="ECO:0000259" key="1">
    <source>
        <dbReference type="PROSITE" id="PS51819"/>
    </source>
</evidence>